<evidence type="ECO:0000313" key="7">
    <source>
        <dbReference type="EMBL" id="REI41248.1"/>
    </source>
</evidence>
<dbReference type="PIRSF" id="PIRSF002162">
    <property type="entry name" value="Ribosomal_L6"/>
    <property type="match status" value="1"/>
</dbReference>
<evidence type="ECO:0000259" key="6">
    <source>
        <dbReference type="Pfam" id="PF00347"/>
    </source>
</evidence>
<dbReference type="InterPro" id="IPR019906">
    <property type="entry name" value="Ribosomal_uL6_bac-type"/>
</dbReference>
<dbReference type="InterPro" id="IPR036789">
    <property type="entry name" value="Ribosomal_uL6-like_a/b-dom_sf"/>
</dbReference>
<dbReference type="EMBL" id="QUAJ01000011">
    <property type="protein sequence ID" value="REI41248.1"/>
    <property type="molecule type" value="Genomic_DNA"/>
</dbReference>
<dbReference type="PROSITE" id="PS00525">
    <property type="entry name" value="RIBOSOMAL_L6_1"/>
    <property type="match status" value="1"/>
</dbReference>
<evidence type="ECO:0000313" key="8">
    <source>
        <dbReference type="Proteomes" id="UP000263486"/>
    </source>
</evidence>
<dbReference type="Proteomes" id="UP000263486">
    <property type="component" value="Unassembled WGS sequence"/>
</dbReference>
<evidence type="ECO:0000256" key="2">
    <source>
        <dbReference type="ARBA" id="ARBA00023274"/>
    </source>
</evidence>
<comment type="subunit">
    <text evidence="3">Part of the 50S ribosomal subunit.</text>
</comment>
<dbReference type="NCBIfam" id="TIGR03654">
    <property type="entry name" value="L6_bact"/>
    <property type="match status" value="1"/>
</dbReference>
<dbReference type="InterPro" id="IPR000702">
    <property type="entry name" value="Ribosomal_uL6-like"/>
</dbReference>
<dbReference type="RefSeq" id="WP_114642228.1">
    <property type="nucleotide sequence ID" value="NZ_JAACIO010000012.1"/>
</dbReference>
<sequence length="178" mass="19132">MSRIGNKTLVIPAGVEVAINENVVTVKGPKGTLTREIFNGLTVKIENNELTVERAGDTPTERAMHGTASANINNMLVGVTEGFRKTLNLVGVGYRAKEAGKGLEIALGFSHPVLVPEVEGIQFTVEKGNTTIHIDGISKEVVGQVAAEIRANRKPEPYKGKGVKYSDEVVRRKEGKKA</sequence>
<organism evidence="7 8">
    <name type="scientific">Psychrilyobacter piezotolerans</name>
    <dbReference type="NCBI Taxonomy" id="2293438"/>
    <lineage>
        <taxon>Bacteria</taxon>
        <taxon>Fusobacteriati</taxon>
        <taxon>Fusobacteriota</taxon>
        <taxon>Fusobacteriia</taxon>
        <taxon>Fusobacteriales</taxon>
        <taxon>Fusobacteriaceae</taxon>
        <taxon>Psychrilyobacter</taxon>
    </lineage>
</organism>
<name>A0ABX9KHB0_9FUSO</name>
<evidence type="ECO:0000256" key="3">
    <source>
        <dbReference type="HAMAP-Rule" id="MF_01365"/>
    </source>
</evidence>
<evidence type="ECO:0000256" key="5">
    <source>
        <dbReference type="RuleBase" id="RU003870"/>
    </source>
</evidence>
<accession>A0ABX9KHB0</accession>
<evidence type="ECO:0000256" key="4">
    <source>
        <dbReference type="RuleBase" id="RU003869"/>
    </source>
</evidence>
<dbReference type="Pfam" id="PF00347">
    <property type="entry name" value="Ribosomal_L6"/>
    <property type="match status" value="2"/>
</dbReference>
<dbReference type="Gene3D" id="3.90.930.12">
    <property type="entry name" value="Ribosomal protein L6, alpha-beta domain"/>
    <property type="match status" value="2"/>
</dbReference>
<keyword evidence="8" id="KW-1185">Reference proteome</keyword>
<reference evidence="7 8" key="1">
    <citation type="submission" date="2018-08" db="EMBL/GenBank/DDBJ databases">
        <title>Draft genome sequence of Psychrilyobacter sp. strain SD5 isolated from Black Sea water.</title>
        <authorList>
            <person name="Yadav S."/>
            <person name="Villanueva L."/>
            <person name="Damste J.S.S."/>
        </authorList>
    </citation>
    <scope>NUCLEOTIDE SEQUENCE [LARGE SCALE GENOMIC DNA]</scope>
    <source>
        <strain evidence="7 8">SD5</strain>
    </source>
</reference>
<comment type="function">
    <text evidence="3 5">This protein binds to the 23S rRNA, and is important in its secondary structure. It is located near the subunit interface in the base of the L7/L12 stalk, and near the tRNA binding site of the peptidyltransferase center.</text>
</comment>
<keyword evidence="2 3" id="KW-0687">Ribonucleoprotein</keyword>
<dbReference type="HAMAP" id="MF_01365_B">
    <property type="entry name" value="Ribosomal_uL6_B"/>
    <property type="match status" value="1"/>
</dbReference>
<keyword evidence="3 5" id="KW-0694">RNA-binding</keyword>
<dbReference type="InterPro" id="IPR002358">
    <property type="entry name" value="Ribosomal_uL6_CS"/>
</dbReference>
<feature type="domain" description="Large ribosomal subunit protein uL6 alpha-beta" evidence="6">
    <location>
        <begin position="90"/>
        <end position="165"/>
    </location>
</feature>
<dbReference type="SUPFAM" id="SSF56053">
    <property type="entry name" value="Ribosomal protein L6"/>
    <property type="match status" value="2"/>
</dbReference>
<keyword evidence="3 5" id="KW-0699">rRNA-binding</keyword>
<dbReference type="PANTHER" id="PTHR11655:SF14">
    <property type="entry name" value="LARGE RIBOSOMAL SUBUNIT PROTEIN UL6M"/>
    <property type="match status" value="1"/>
</dbReference>
<proteinExistence type="inferred from homology"/>
<dbReference type="PRINTS" id="PR00059">
    <property type="entry name" value="RIBOSOMALL6"/>
</dbReference>
<protein>
    <recommendedName>
        <fullName evidence="3">Large ribosomal subunit protein uL6</fullName>
    </recommendedName>
</protein>
<evidence type="ECO:0000256" key="1">
    <source>
        <dbReference type="ARBA" id="ARBA00022980"/>
    </source>
</evidence>
<dbReference type="PANTHER" id="PTHR11655">
    <property type="entry name" value="60S/50S RIBOSOMAL PROTEIN L6/L9"/>
    <property type="match status" value="1"/>
</dbReference>
<gene>
    <name evidence="3" type="primary">rplF</name>
    <name evidence="7" type="ORF">DYH56_07375</name>
</gene>
<feature type="domain" description="Large ribosomal subunit protein uL6 alpha-beta" evidence="6">
    <location>
        <begin position="11"/>
        <end position="82"/>
    </location>
</feature>
<dbReference type="InterPro" id="IPR020040">
    <property type="entry name" value="Ribosomal_uL6_a/b-dom"/>
</dbReference>
<comment type="caution">
    <text evidence="7">The sequence shown here is derived from an EMBL/GenBank/DDBJ whole genome shotgun (WGS) entry which is preliminary data.</text>
</comment>
<keyword evidence="1 3" id="KW-0689">Ribosomal protein</keyword>
<dbReference type="GO" id="GO:0005840">
    <property type="term" value="C:ribosome"/>
    <property type="evidence" value="ECO:0007669"/>
    <property type="project" value="UniProtKB-KW"/>
</dbReference>
<comment type="similarity">
    <text evidence="3 4">Belongs to the universal ribosomal protein uL6 family.</text>
</comment>